<evidence type="ECO:0000256" key="2">
    <source>
        <dbReference type="SAM" id="Phobius"/>
    </source>
</evidence>
<accession>A0ABV0TB29</accession>
<keyword evidence="2" id="KW-0472">Membrane</keyword>
<keyword evidence="2" id="KW-0812">Transmembrane</keyword>
<sequence length="119" mass="13269">MFSSSFFDFTLYLSDQLHSGNLLHVISLTAFTYAIYPSVLFTPCWSILFAMPSLSKTAIPMPRCPCSCLCLCLFMPSGSLEDESQSKSNNSSSTTSLHRHLDSHHTQPQVLCKFCISAY</sequence>
<dbReference type="EMBL" id="JAHRIQ010026366">
    <property type="protein sequence ID" value="MEQ2230102.1"/>
    <property type="molecule type" value="Genomic_DNA"/>
</dbReference>
<comment type="caution">
    <text evidence="3">The sequence shown here is derived from an EMBL/GenBank/DDBJ whole genome shotgun (WGS) entry which is preliminary data.</text>
</comment>
<proteinExistence type="predicted"/>
<feature type="transmembrane region" description="Helical" evidence="2">
    <location>
        <begin position="22"/>
        <end position="51"/>
    </location>
</feature>
<protein>
    <submittedName>
        <fullName evidence="3">Uncharacterized protein</fullName>
    </submittedName>
</protein>
<evidence type="ECO:0000313" key="3">
    <source>
        <dbReference type="EMBL" id="MEQ2230102.1"/>
    </source>
</evidence>
<evidence type="ECO:0000313" key="4">
    <source>
        <dbReference type="Proteomes" id="UP001482620"/>
    </source>
</evidence>
<organism evidence="3 4">
    <name type="scientific">Ilyodon furcidens</name>
    <name type="common">goldbreast splitfin</name>
    <dbReference type="NCBI Taxonomy" id="33524"/>
    <lineage>
        <taxon>Eukaryota</taxon>
        <taxon>Metazoa</taxon>
        <taxon>Chordata</taxon>
        <taxon>Craniata</taxon>
        <taxon>Vertebrata</taxon>
        <taxon>Euteleostomi</taxon>
        <taxon>Actinopterygii</taxon>
        <taxon>Neopterygii</taxon>
        <taxon>Teleostei</taxon>
        <taxon>Neoteleostei</taxon>
        <taxon>Acanthomorphata</taxon>
        <taxon>Ovalentaria</taxon>
        <taxon>Atherinomorphae</taxon>
        <taxon>Cyprinodontiformes</taxon>
        <taxon>Goodeidae</taxon>
        <taxon>Ilyodon</taxon>
    </lineage>
</organism>
<evidence type="ECO:0000256" key="1">
    <source>
        <dbReference type="SAM" id="MobiDB-lite"/>
    </source>
</evidence>
<feature type="compositionally biased region" description="Low complexity" evidence="1">
    <location>
        <begin position="86"/>
        <end position="96"/>
    </location>
</feature>
<dbReference type="Proteomes" id="UP001482620">
    <property type="component" value="Unassembled WGS sequence"/>
</dbReference>
<gene>
    <name evidence="3" type="ORF">ILYODFUR_025823</name>
</gene>
<keyword evidence="2" id="KW-1133">Transmembrane helix</keyword>
<name>A0ABV0TB29_9TELE</name>
<keyword evidence="4" id="KW-1185">Reference proteome</keyword>
<reference evidence="3 4" key="1">
    <citation type="submission" date="2021-06" db="EMBL/GenBank/DDBJ databases">
        <authorList>
            <person name="Palmer J.M."/>
        </authorList>
    </citation>
    <scope>NUCLEOTIDE SEQUENCE [LARGE SCALE GENOMIC DNA]</scope>
    <source>
        <strain evidence="4">if_2019</strain>
        <tissue evidence="3">Muscle</tissue>
    </source>
</reference>
<feature type="region of interest" description="Disordered" evidence="1">
    <location>
        <begin position="80"/>
        <end position="102"/>
    </location>
</feature>